<dbReference type="Proteomes" id="UP000683386">
    <property type="component" value="Segment"/>
</dbReference>
<evidence type="ECO:0000313" key="2">
    <source>
        <dbReference type="Proteomes" id="UP000683386"/>
    </source>
</evidence>
<evidence type="ECO:0000313" key="1">
    <source>
        <dbReference type="EMBL" id="QWT29847.1"/>
    </source>
</evidence>
<reference evidence="1" key="1">
    <citation type="submission" date="2021-03" db="EMBL/GenBank/DDBJ databases">
        <authorList>
            <person name="Alqahtani R."/>
            <person name="Behailu E."/>
            <person name="Cappabianca D.W."/>
            <person name="Csanadi-Schwartz K.M."/>
            <person name="Dalal A.S."/>
            <person name="Fahim M.S."/>
            <person name="Franklin J.M."/>
            <person name="Gluckman M.H."/>
            <person name="Levine C.J."/>
            <person name="Martin N."/>
            <person name="Milza N."/>
            <person name="Najmabadi R."/>
            <person name="Newman A.M."/>
            <person name="Pajunar M."/>
            <person name="Qalawee I."/>
            <person name="Rizvi A."/>
            <person name="Samuel A."/>
            <person name="Smith A."/>
            <person name="Swann F.E."/>
            <person name="Sweeney P."/>
            <person name="Torres N.R."/>
            <person name="Ventrone L."/>
            <person name="Ventura L."/>
            <person name="Wroe M."/>
            <person name="Acquaye N.A."/>
            <person name="Agnes T.J."/>
            <person name="Ahmed A."/>
            <person name="Ahmed S."/>
            <person name="Amodu B.A."/>
            <person name="Arefeayne N.F."/>
            <person name="Asamoah-Frimpong E.A."/>
            <person name="Attaran A."/>
            <person name="Barragan J.M."/>
            <person name="Baumgarten L.N."/>
            <person name="Berhane B."/>
            <person name="Beyene A."/>
            <person name="Bhattarai B."/>
            <person name="Biondokin D.V."/>
            <person name="Boone B.K."/>
            <person name="Burney S.Z."/>
            <person name="Cayanan J.-R.T."/>
            <person name="Cesta G."/>
            <person name="Chang J."/>
            <person name="Chavez J."/>
            <person name="Chorbajian C."/>
            <person name="Christian S."/>
            <person name="Corns J.R."/>
            <person name="Corns N.R."/>
            <person name="Cowan J.T."/>
            <person name="Coyne C."/>
            <person name="Dadzie B."/>
            <person name="Datu D.-L.V."/>
            <person name="Deng B.C."/>
            <person name="Der L."/>
            <person name="Dickerson K."/>
            <person name="Dozier E."/>
            <person name="Egbunine A.O."/>
            <person name="Farooq M."/>
            <person name="Fonge A.E."/>
            <person name="Ghomsi-Nono M.P."/>
            <person name="Giampietro H."/>
            <person name="Gunnison R.P."/>
            <person name="Han S.H."/>
            <person name="Hennigan A.J."/>
            <person name="Hong A.N."/>
            <person name="Ijomor E.C."/>
            <person name="Jalali A."/>
            <person name="Jamil T.Z."/>
            <person name="Jenkins C.R."/>
            <person name="Joseph M.A."/>
            <person name="Jowanowitch O.J."/>
            <person name="Kang D."/>
            <person name="Khan A."/>
            <person name="Khan Z.K."/>
            <person name="Kiewe T."/>
            <person name="Kjerulf A.B."/>
            <person name="Kolosey V."/>
            <person name="Kurup M."/>
            <person name="Lee V.H."/>
            <person name="Llontop-Maldonado V."/>
            <person name="Long P."/>
            <person name="Lu N."/>
            <person name="Majekodunmi A."/>
            <person name="Malik H.W."/>
            <person name="Marcellino S.C."/>
            <person name="Martinez L.A."/>
            <person name="Meher F.N."/>
            <person name="Michelin M.A."/>
            <person name="Mitchell K.G."/>
            <person name="Mullens W.J."/>
            <person name="Nwakama C."/>
            <person name="Nwosu F.T."/>
            <person name="Oboh E.C."/>
            <person name="Odujinrin O."/>
            <person name="Ogunsan O."/>
            <person name="O'Neill K."/>
            <person name="Oxlaj J.A."/>
            <person name="Patel A.K."/>
            <person name="Patel B.R."/>
            <person name="Pham Q."/>
            <person name="Porter J."/>
            <person name="Portes J."/>
            <person name="Prokopenko A."/>
            <person name="Quraishi M."/>
            <person name="Qureshi M.-A."/>
            <person name="Rivera A."/>
            <person name="Rubalsky V."/>
            <person name="Saikali Y."/>
            <person name="Saqaf K."/>
            <person name="Saroya S.R."/>
            <person name="Seas A."/>
            <person name="Shadrick R.E."/>
            <person name="Sharda N."/>
            <person name="Sigindere M.T."/>
            <person name="Simbi V.G."/>
            <person name="Thuzar C."/>
            <person name="Tran K."/>
            <person name="Tran V.D."/>
            <person name="Trang W."/>
            <person name="Vaishnav N."/>
            <person name="Vuong K."/>
            <person name="Walker C."/>
            <person name="Wallace S.A."/>
            <person name="Warfield J.C."/>
            <person name="Wikina T."/>
            <person name="Wobbeking F.T."/>
            <person name="Worrent L.D."/>
            <person name="Yan T."/>
            <person name="Zehra A."/>
            <person name="Avazpour P."/>
            <person name="Kim F.M."/>
            <person name="Mason K."/>
            <person name="Nguyen D.A."/>
            <person name="Pettit S.M."/>
            <person name="Zhou O.J."/>
            <person name="Brissett D.L."/>
            <person name="Gualtieri C."/>
            <person name="Hufford T.M."/>
            <person name="Ko J.M."/>
            <person name="Novak J.K."/>
            <person name="Smith Z.M."/>
            <person name="Mayer-Bacon C."/>
            <person name="Erill I."/>
            <person name="Caruso S.M."/>
            <person name="Garlena R.A."/>
            <person name="Russell D.A."/>
            <person name="Pope W.H."/>
            <person name="Jacobs-Sera D."/>
            <person name="Hatfull G.F."/>
        </authorList>
    </citation>
    <scope>NUCLEOTIDE SEQUENCE</scope>
</reference>
<dbReference type="GeneID" id="77931538"/>
<dbReference type="RefSeq" id="YP_010655672.1">
    <property type="nucleotide sequence ID" value="NC_070830.1"/>
</dbReference>
<sequence>MARGLRSTCYFRWRNKGQLARWPLLRKRAVYYLEREFAMDRAREYEAMRLGPGSLSRKRACIVLDITERTAYRYEAWLRLMAEAQR</sequence>
<keyword evidence="2" id="KW-1185">Reference proteome</keyword>
<dbReference type="KEGG" id="vg:77931538"/>
<organism evidence="1 2">
    <name type="scientific">Streptomyces phage KimJongPhill</name>
    <dbReference type="NCBI Taxonomy" id="2848886"/>
    <lineage>
        <taxon>Viruses</taxon>
        <taxon>Duplodnaviria</taxon>
        <taxon>Heunggongvirae</taxon>
        <taxon>Uroviricota</taxon>
        <taxon>Caudoviricetes</taxon>
        <taxon>Zukovirus</taxon>
        <taxon>Zukovirus phill</taxon>
    </lineage>
</organism>
<protein>
    <submittedName>
        <fullName evidence="1">Helix-turn-helix DNA binding domain protein</fullName>
    </submittedName>
</protein>
<proteinExistence type="predicted"/>
<gene>
    <name evidence="1" type="primary">66</name>
    <name evidence="1" type="ORF">SEA_KIMJONGPHILL_66</name>
</gene>
<dbReference type="EMBL" id="MW822144">
    <property type="protein sequence ID" value="QWT29847.1"/>
    <property type="molecule type" value="Genomic_DNA"/>
</dbReference>
<name>A0A8F2E6Q0_9CAUD</name>
<accession>A0A8F2E6Q0</accession>